<dbReference type="SUPFAM" id="SSF52540">
    <property type="entry name" value="P-loop containing nucleoside triphosphate hydrolases"/>
    <property type="match status" value="1"/>
</dbReference>
<dbReference type="CDD" id="cd02042">
    <property type="entry name" value="ParAB_family"/>
    <property type="match status" value="1"/>
</dbReference>
<dbReference type="InterPro" id="IPR025669">
    <property type="entry name" value="AAA_dom"/>
</dbReference>
<proteinExistence type="predicted"/>
<dbReference type="PANTHER" id="PTHR13696:SF99">
    <property type="entry name" value="COBYRINIC ACID AC-DIAMIDE SYNTHASE"/>
    <property type="match status" value="1"/>
</dbReference>
<dbReference type="RefSeq" id="WP_283757726.1">
    <property type="nucleotide sequence ID" value="NZ_JAQOSQ010000005.1"/>
</dbReference>
<name>A0ABT7BV16_9CYAN</name>
<dbReference type="Gene3D" id="3.40.50.300">
    <property type="entry name" value="P-loop containing nucleotide triphosphate hydrolases"/>
    <property type="match status" value="1"/>
</dbReference>
<keyword evidence="3" id="KW-1185">Reference proteome</keyword>
<dbReference type="Pfam" id="PF13614">
    <property type="entry name" value="AAA_31"/>
    <property type="match status" value="1"/>
</dbReference>
<dbReference type="InterPro" id="IPR050678">
    <property type="entry name" value="DNA_Partitioning_ATPase"/>
</dbReference>
<evidence type="ECO:0000259" key="1">
    <source>
        <dbReference type="Pfam" id="PF13614"/>
    </source>
</evidence>
<feature type="domain" description="AAA" evidence="1">
    <location>
        <begin position="149"/>
        <end position="304"/>
    </location>
</feature>
<dbReference type="InterPro" id="IPR027417">
    <property type="entry name" value="P-loop_NTPase"/>
</dbReference>
<evidence type="ECO:0000313" key="2">
    <source>
        <dbReference type="EMBL" id="MDJ1183039.1"/>
    </source>
</evidence>
<reference evidence="2 3" key="1">
    <citation type="submission" date="2023-01" db="EMBL/GenBank/DDBJ databases">
        <title>Novel diversity within Roseofilum (Cyanobacteria; Desertifilaceae) from marine benthic mats with descriptions of four novel species.</title>
        <authorList>
            <person name="Wang Y."/>
            <person name="Berthold D.E."/>
            <person name="Hu J."/>
            <person name="Lefler F.W."/>
            <person name="Laughinghouse H.D. IV."/>
        </authorList>
    </citation>
    <scope>NUCLEOTIDE SEQUENCE [LARGE SCALE GENOMIC DNA]</scope>
    <source>
        <strain evidence="2 3">BLCC-M143</strain>
    </source>
</reference>
<comment type="caution">
    <text evidence="2">The sequence shown here is derived from an EMBL/GenBank/DDBJ whole genome shotgun (WGS) entry which is preliminary data.</text>
</comment>
<evidence type="ECO:0000313" key="3">
    <source>
        <dbReference type="Proteomes" id="UP001232992"/>
    </source>
</evidence>
<protein>
    <submittedName>
        <fullName evidence="2">AAA family ATPase</fullName>
    </submittedName>
</protein>
<dbReference type="PANTHER" id="PTHR13696">
    <property type="entry name" value="P-LOOP CONTAINING NUCLEOSIDE TRIPHOSPHATE HYDROLASE"/>
    <property type="match status" value="1"/>
</dbReference>
<dbReference type="EMBL" id="JAQOSQ010000005">
    <property type="protein sequence ID" value="MDJ1183039.1"/>
    <property type="molecule type" value="Genomic_DNA"/>
</dbReference>
<gene>
    <name evidence="2" type="ORF">PMH09_07515</name>
</gene>
<sequence length="432" mass="49572">MVNQFFMPVLLEALGFAADEYVPEYRTGRGSDKVDFAARKNSMEYSFLSNPVAPFLIVETKARTIKFTQLQRYQTTVDQLKRYLSSEAKKCRSVSWGIITNADSIQLFRKHGKVVFPITRIIELNEDNIDEKIDQIKSHLDNTSKALSITLYNNKGGVGKTTTAINVAGILSWLKKKVLVVDFDQDQGDLSNILQLESRWEGMYDCLEDYKNIDITNAIVTYQQSFKSVGTLGFDVIPADDKFSSFEEQELTARITRGRLRQAIQKLRNRYDYIIIDCPTNQQLYSQEAVLAADVILMPTQHNGVSSLKNAAKAMVDFLPEVGDRKRNLWSPDLEDPTLLPIFYNKESMSEAQKKQAEKEIQKLIADTKKERGIDLLPYFFPKYNQSTRNMNIFKVKNNASISNADFKHKPGVYTNKQVKEFYESLVREYFI</sequence>
<dbReference type="Proteomes" id="UP001232992">
    <property type="component" value="Unassembled WGS sequence"/>
</dbReference>
<accession>A0ABT7BV16</accession>
<organism evidence="2 3">
    <name type="scientific">Roseofilum casamattae BLCC-M143</name>
    <dbReference type="NCBI Taxonomy" id="3022442"/>
    <lineage>
        <taxon>Bacteria</taxon>
        <taxon>Bacillati</taxon>
        <taxon>Cyanobacteriota</taxon>
        <taxon>Cyanophyceae</taxon>
        <taxon>Desertifilales</taxon>
        <taxon>Desertifilaceae</taxon>
        <taxon>Roseofilum</taxon>
        <taxon>Roseofilum casamattae</taxon>
    </lineage>
</organism>